<dbReference type="Proteomes" id="UP001153148">
    <property type="component" value="Unassembled WGS sequence"/>
</dbReference>
<reference evidence="1" key="1">
    <citation type="submission" date="2021-03" db="EMBL/GenBank/DDBJ databases">
        <authorList>
            <person name="Tran Van P."/>
        </authorList>
    </citation>
    <scope>NUCLEOTIDE SEQUENCE</scope>
</reference>
<keyword evidence="2" id="KW-1185">Reference proteome</keyword>
<gene>
    <name evidence="1" type="ORF">TPAB3V08_LOCUS7098</name>
</gene>
<protein>
    <submittedName>
        <fullName evidence="1">Uncharacterized protein</fullName>
    </submittedName>
</protein>
<comment type="caution">
    <text evidence="1">The sequence shown here is derived from an EMBL/GenBank/DDBJ whole genome shotgun (WGS) entry which is preliminary data.</text>
</comment>
<name>A0ABN7P046_TIMPD</name>
<evidence type="ECO:0000313" key="1">
    <source>
        <dbReference type="EMBL" id="CAG2060140.1"/>
    </source>
</evidence>
<dbReference type="EMBL" id="CAJPIN010011497">
    <property type="protein sequence ID" value="CAG2060140.1"/>
    <property type="molecule type" value="Genomic_DNA"/>
</dbReference>
<proteinExistence type="predicted"/>
<sequence length="152" mass="17527">MEGGTSVKIEPEEDFEYNLHQEEKFEIKFEIDLPIKSEECFKGEVNYYHQTECSSRPITFPPIKEELPSENDLPIKSEEGFKEELNYYQQPECCPGSKTCLPIKEELTVRKTKEFLKMTHAKSKPKHTMTALQSALVARKGILASLLIIKKT</sequence>
<accession>A0ABN7P046</accession>
<evidence type="ECO:0000313" key="2">
    <source>
        <dbReference type="Proteomes" id="UP001153148"/>
    </source>
</evidence>
<organism evidence="1 2">
    <name type="scientific">Timema podura</name>
    <name type="common">Walking stick</name>
    <dbReference type="NCBI Taxonomy" id="61482"/>
    <lineage>
        <taxon>Eukaryota</taxon>
        <taxon>Metazoa</taxon>
        <taxon>Ecdysozoa</taxon>
        <taxon>Arthropoda</taxon>
        <taxon>Hexapoda</taxon>
        <taxon>Insecta</taxon>
        <taxon>Pterygota</taxon>
        <taxon>Neoptera</taxon>
        <taxon>Polyneoptera</taxon>
        <taxon>Phasmatodea</taxon>
        <taxon>Timematodea</taxon>
        <taxon>Timematoidea</taxon>
        <taxon>Timematidae</taxon>
        <taxon>Timema</taxon>
    </lineage>
</organism>